<sequence length="43" mass="5213">MFKKSFQDIYFPFKFVLNFTFTVACKLGKIADHHRELLKFDQI</sequence>
<protein>
    <submittedName>
        <fullName evidence="1">Uncharacterized protein</fullName>
    </submittedName>
</protein>
<evidence type="ECO:0000313" key="2">
    <source>
        <dbReference type="Proteomes" id="UP000003082"/>
    </source>
</evidence>
<proteinExistence type="predicted"/>
<evidence type="ECO:0000313" key="1">
    <source>
        <dbReference type="EMBL" id="EEF13460.1"/>
    </source>
</evidence>
<keyword evidence="2" id="KW-1185">Reference proteome</keyword>
<dbReference type="AlphaFoldDB" id="B9D3F8"/>
<name>B9D3F8_CAMRE</name>
<reference evidence="1 2" key="1">
    <citation type="submission" date="2008-08" db="EMBL/GenBank/DDBJ databases">
        <authorList>
            <person name="Madupu R."/>
            <person name="Durkin A.S."/>
            <person name="Torralba M."/>
            <person name="Methe B."/>
            <person name="Sutton G.G."/>
            <person name="Strausberg R.L."/>
            <person name="Nelson K.E."/>
        </authorList>
    </citation>
    <scope>NUCLEOTIDE SEQUENCE [LARGE SCALE GENOMIC DNA]</scope>
    <source>
        <strain evidence="1 2">RM3267</strain>
    </source>
</reference>
<dbReference type="Proteomes" id="UP000003082">
    <property type="component" value="Unassembled WGS sequence"/>
</dbReference>
<organism evidence="1 2">
    <name type="scientific">Campylobacter rectus RM3267</name>
    <dbReference type="NCBI Taxonomy" id="553218"/>
    <lineage>
        <taxon>Bacteria</taxon>
        <taxon>Pseudomonadati</taxon>
        <taxon>Campylobacterota</taxon>
        <taxon>Epsilonproteobacteria</taxon>
        <taxon>Campylobacterales</taxon>
        <taxon>Campylobacteraceae</taxon>
        <taxon>Campylobacter</taxon>
    </lineage>
</organism>
<comment type="caution">
    <text evidence="1">The sequence shown here is derived from an EMBL/GenBank/DDBJ whole genome shotgun (WGS) entry which is preliminary data.</text>
</comment>
<gene>
    <name evidence="1" type="ORF">CAMRE0001_0013</name>
</gene>
<dbReference type="PROSITE" id="PS51257">
    <property type="entry name" value="PROKAR_LIPOPROTEIN"/>
    <property type="match status" value="1"/>
</dbReference>
<accession>B9D3F8</accession>
<dbReference type="STRING" id="553218.CAMRE0001_0013"/>
<dbReference type="EMBL" id="ACFU01000020">
    <property type="protein sequence ID" value="EEF13460.1"/>
    <property type="molecule type" value="Genomic_DNA"/>
</dbReference>